<keyword evidence="2" id="KW-0540">Nuclease</keyword>
<name>A0A2U2PFX9_9SPHI</name>
<gene>
    <name evidence="2" type="ORF">DDR33_13325</name>
</gene>
<evidence type="ECO:0000313" key="2">
    <source>
        <dbReference type="EMBL" id="PWG80172.1"/>
    </source>
</evidence>
<keyword evidence="3" id="KW-1185">Reference proteome</keyword>
<feature type="domain" description="Type I restriction enzyme R protein N-terminal" evidence="1">
    <location>
        <begin position="38"/>
        <end position="147"/>
    </location>
</feature>
<sequence length="153" mass="18016">MFEPVQLNLPPYPFRIKHDAGVHYIFDDIRKKYLVLTPEEWVRQHFVQFMIAQKGYPKSLIRLEGGLKLNTLQKRTDIVAFNSKGEKVLMIECKAPSIPITQKVFDQIARYNIVHRIPLLAVSNGLCHYYCKVDFERKSYQFLEALPEYLKDL</sequence>
<keyword evidence="2" id="KW-0255">Endonuclease</keyword>
<proteinExistence type="predicted"/>
<evidence type="ECO:0000259" key="1">
    <source>
        <dbReference type="Pfam" id="PF13588"/>
    </source>
</evidence>
<dbReference type="Pfam" id="PF13588">
    <property type="entry name" value="HSDR_N_2"/>
    <property type="match status" value="1"/>
</dbReference>
<protein>
    <submittedName>
        <fullName evidence="2">Restriction endonuclease subunit R</fullName>
    </submittedName>
</protein>
<dbReference type="RefSeq" id="WP_109416289.1">
    <property type="nucleotide sequence ID" value="NZ_QEAS01000010.1"/>
</dbReference>
<evidence type="ECO:0000313" key="3">
    <source>
        <dbReference type="Proteomes" id="UP000245647"/>
    </source>
</evidence>
<dbReference type="EMBL" id="QEAS01000010">
    <property type="protein sequence ID" value="PWG80172.1"/>
    <property type="molecule type" value="Genomic_DNA"/>
</dbReference>
<dbReference type="OrthoDB" id="9790377at2"/>
<keyword evidence="2" id="KW-0378">Hydrolase</keyword>
<dbReference type="Proteomes" id="UP000245647">
    <property type="component" value="Unassembled WGS sequence"/>
</dbReference>
<organism evidence="2 3">
    <name type="scientific">Pararcticibacter amylolyticus</name>
    <dbReference type="NCBI Taxonomy" id="2173175"/>
    <lineage>
        <taxon>Bacteria</taxon>
        <taxon>Pseudomonadati</taxon>
        <taxon>Bacteroidota</taxon>
        <taxon>Sphingobacteriia</taxon>
        <taxon>Sphingobacteriales</taxon>
        <taxon>Sphingobacteriaceae</taxon>
        <taxon>Pararcticibacter</taxon>
    </lineage>
</organism>
<reference evidence="2 3" key="1">
    <citation type="submission" date="2018-04" db="EMBL/GenBank/DDBJ databases">
        <title>Pedobacter chongqingensis sp. nov., isolated from a rottenly hemp rope.</title>
        <authorList>
            <person name="Cai Y."/>
        </authorList>
    </citation>
    <scope>NUCLEOTIDE SEQUENCE [LARGE SCALE GENOMIC DNA]</scope>
    <source>
        <strain evidence="2 3">FJ4-8</strain>
    </source>
</reference>
<accession>A0A2U2PFX9</accession>
<comment type="caution">
    <text evidence="2">The sequence shown here is derived from an EMBL/GenBank/DDBJ whole genome shotgun (WGS) entry which is preliminary data.</text>
</comment>
<dbReference type="InterPro" id="IPR029464">
    <property type="entry name" value="HSDR_N"/>
</dbReference>
<dbReference type="GO" id="GO:0004519">
    <property type="term" value="F:endonuclease activity"/>
    <property type="evidence" value="ECO:0007669"/>
    <property type="project" value="UniProtKB-KW"/>
</dbReference>
<dbReference type="AlphaFoldDB" id="A0A2U2PFX9"/>